<keyword evidence="9" id="KW-1185">Reference proteome</keyword>
<dbReference type="InterPro" id="IPR013249">
    <property type="entry name" value="RNA_pol_sigma70_r4_t2"/>
</dbReference>
<dbReference type="EMBL" id="BAAANJ010000023">
    <property type="protein sequence ID" value="GAA1821170.1"/>
    <property type="molecule type" value="Genomic_DNA"/>
</dbReference>
<dbReference type="InterPro" id="IPR039425">
    <property type="entry name" value="RNA_pol_sigma-70-like"/>
</dbReference>
<dbReference type="InterPro" id="IPR014284">
    <property type="entry name" value="RNA_pol_sigma-70_dom"/>
</dbReference>
<dbReference type="SUPFAM" id="SSF88946">
    <property type="entry name" value="Sigma2 domain of RNA polymerase sigma factors"/>
    <property type="match status" value="1"/>
</dbReference>
<dbReference type="InterPro" id="IPR036388">
    <property type="entry name" value="WH-like_DNA-bd_sf"/>
</dbReference>
<dbReference type="Proteomes" id="UP001500002">
    <property type="component" value="Unassembled WGS sequence"/>
</dbReference>
<dbReference type="NCBIfam" id="TIGR02937">
    <property type="entry name" value="sigma70-ECF"/>
    <property type="match status" value="1"/>
</dbReference>
<evidence type="ECO:0000259" key="6">
    <source>
        <dbReference type="Pfam" id="PF04542"/>
    </source>
</evidence>
<dbReference type="Pfam" id="PF04542">
    <property type="entry name" value="Sigma70_r2"/>
    <property type="match status" value="1"/>
</dbReference>
<keyword evidence="2" id="KW-0805">Transcription regulation</keyword>
<evidence type="ECO:0000259" key="7">
    <source>
        <dbReference type="Pfam" id="PF08281"/>
    </source>
</evidence>
<dbReference type="InterPro" id="IPR013325">
    <property type="entry name" value="RNA_pol_sigma_r2"/>
</dbReference>
<evidence type="ECO:0000256" key="1">
    <source>
        <dbReference type="ARBA" id="ARBA00010641"/>
    </source>
</evidence>
<evidence type="ECO:0000256" key="5">
    <source>
        <dbReference type="ARBA" id="ARBA00023163"/>
    </source>
</evidence>
<dbReference type="SUPFAM" id="SSF88659">
    <property type="entry name" value="Sigma3 and sigma4 domains of RNA polymerase sigma factors"/>
    <property type="match status" value="1"/>
</dbReference>
<dbReference type="InterPro" id="IPR013324">
    <property type="entry name" value="RNA_pol_sigma_r3/r4-like"/>
</dbReference>
<dbReference type="Gene3D" id="1.10.10.10">
    <property type="entry name" value="Winged helix-like DNA-binding domain superfamily/Winged helix DNA-binding domain"/>
    <property type="match status" value="1"/>
</dbReference>
<accession>A0ABP4YL61</accession>
<comment type="similarity">
    <text evidence="1">Belongs to the sigma-70 factor family. ECF subfamily.</text>
</comment>
<name>A0ABP4YL61_9MICO</name>
<sequence>MIAESKELADAELLALAERDDDHAFALLYDRHVTAVYRYALSIVGLSADAEDVTQDVFILAWTKASEISIVDRSLLPWLLTTARLTGLNRVRSRSRRREVTDNALVTRADHRFSPEVELQRRVLEESIEDAVAELSEVDQILFSLCIDEGLSYADAARALGTTHSTVRNRLSRLRRTLRTRLSD</sequence>
<keyword evidence="3" id="KW-0731">Sigma factor</keyword>
<dbReference type="Gene3D" id="1.10.1740.10">
    <property type="match status" value="1"/>
</dbReference>
<dbReference type="PANTHER" id="PTHR43133:SF52">
    <property type="entry name" value="ECF RNA POLYMERASE SIGMA FACTOR SIGL"/>
    <property type="match status" value="1"/>
</dbReference>
<dbReference type="Pfam" id="PF08281">
    <property type="entry name" value="Sigma70_r4_2"/>
    <property type="match status" value="1"/>
</dbReference>
<evidence type="ECO:0000256" key="4">
    <source>
        <dbReference type="ARBA" id="ARBA00023125"/>
    </source>
</evidence>
<gene>
    <name evidence="8" type="ORF">GCM10009749_34940</name>
</gene>
<protein>
    <recommendedName>
        <fullName evidence="10">RNA polymerase sigma factor</fullName>
    </recommendedName>
</protein>
<evidence type="ECO:0000313" key="9">
    <source>
        <dbReference type="Proteomes" id="UP001500002"/>
    </source>
</evidence>
<evidence type="ECO:0000256" key="2">
    <source>
        <dbReference type="ARBA" id="ARBA00023015"/>
    </source>
</evidence>
<dbReference type="PANTHER" id="PTHR43133">
    <property type="entry name" value="RNA POLYMERASE ECF-TYPE SIGMA FACTO"/>
    <property type="match status" value="1"/>
</dbReference>
<comment type="caution">
    <text evidence="8">The sequence shown here is derived from an EMBL/GenBank/DDBJ whole genome shotgun (WGS) entry which is preliminary data.</text>
</comment>
<evidence type="ECO:0000256" key="3">
    <source>
        <dbReference type="ARBA" id="ARBA00023082"/>
    </source>
</evidence>
<feature type="domain" description="RNA polymerase sigma factor 70 region 4 type 2" evidence="7">
    <location>
        <begin position="126"/>
        <end position="178"/>
    </location>
</feature>
<keyword evidence="5" id="KW-0804">Transcription</keyword>
<keyword evidence="4" id="KW-0238">DNA-binding</keyword>
<reference evidence="9" key="1">
    <citation type="journal article" date="2019" name="Int. J. Syst. Evol. Microbiol.">
        <title>The Global Catalogue of Microorganisms (GCM) 10K type strain sequencing project: providing services to taxonomists for standard genome sequencing and annotation.</title>
        <authorList>
            <consortium name="The Broad Institute Genomics Platform"/>
            <consortium name="The Broad Institute Genome Sequencing Center for Infectious Disease"/>
            <person name="Wu L."/>
            <person name="Ma J."/>
        </authorList>
    </citation>
    <scope>NUCLEOTIDE SEQUENCE [LARGE SCALE GENOMIC DNA]</scope>
    <source>
        <strain evidence="9">JCM 14322</strain>
    </source>
</reference>
<feature type="domain" description="RNA polymerase sigma-70 region 2" evidence="6">
    <location>
        <begin position="28"/>
        <end position="97"/>
    </location>
</feature>
<dbReference type="InterPro" id="IPR007627">
    <property type="entry name" value="RNA_pol_sigma70_r2"/>
</dbReference>
<proteinExistence type="inferred from homology"/>
<organism evidence="8 9">
    <name type="scientific">Agromyces neolithicus</name>
    <dbReference type="NCBI Taxonomy" id="269420"/>
    <lineage>
        <taxon>Bacteria</taxon>
        <taxon>Bacillati</taxon>
        <taxon>Actinomycetota</taxon>
        <taxon>Actinomycetes</taxon>
        <taxon>Micrococcales</taxon>
        <taxon>Microbacteriaceae</taxon>
        <taxon>Agromyces</taxon>
    </lineage>
</organism>
<evidence type="ECO:0008006" key="10">
    <source>
        <dbReference type="Google" id="ProtNLM"/>
    </source>
</evidence>
<evidence type="ECO:0000313" key="8">
    <source>
        <dbReference type="EMBL" id="GAA1821170.1"/>
    </source>
</evidence>